<reference evidence="10" key="1">
    <citation type="submission" date="2020-09" db="EMBL/GenBank/DDBJ databases">
        <title>Bacillus faecalis sp. nov., a moderately halophilic bacterium isolated from cow faeces.</title>
        <authorList>
            <person name="Jiang L."/>
            <person name="Lee J."/>
        </authorList>
    </citation>
    <scope>NUCLEOTIDE SEQUENCE</scope>
    <source>
        <strain evidence="10">AGMB 02131</strain>
    </source>
</reference>
<gene>
    <name evidence="10" type="ORF">IEO70_03840</name>
</gene>
<comment type="caution">
    <text evidence="10">The sequence shown here is derived from an EMBL/GenBank/DDBJ whole genome shotgun (WGS) entry which is preliminary data.</text>
</comment>
<dbReference type="Pfam" id="PF04389">
    <property type="entry name" value="Peptidase_M28"/>
    <property type="match status" value="1"/>
</dbReference>
<name>A0A927CVF7_9BACI</name>
<dbReference type="GO" id="GO:0046872">
    <property type="term" value="F:metal ion binding"/>
    <property type="evidence" value="ECO:0007669"/>
    <property type="project" value="UniProtKB-KW"/>
</dbReference>
<evidence type="ECO:0000256" key="2">
    <source>
        <dbReference type="ARBA" id="ARBA00022670"/>
    </source>
</evidence>
<dbReference type="GO" id="GO:0004177">
    <property type="term" value="F:aminopeptidase activity"/>
    <property type="evidence" value="ECO:0007669"/>
    <property type="project" value="UniProtKB-KW"/>
</dbReference>
<evidence type="ECO:0000313" key="11">
    <source>
        <dbReference type="Proteomes" id="UP000602076"/>
    </source>
</evidence>
<evidence type="ECO:0000313" key="10">
    <source>
        <dbReference type="EMBL" id="MBD3107487.1"/>
    </source>
</evidence>
<dbReference type="GO" id="GO:0008235">
    <property type="term" value="F:metalloexopeptidase activity"/>
    <property type="evidence" value="ECO:0007669"/>
    <property type="project" value="InterPro"/>
</dbReference>
<evidence type="ECO:0000256" key="7">
    <source>
        <dbReference type="SAM" id="MobiDB-lite"/>
    </source>
</evidence>
<organism evidence="10 11">
    <name type="scientific">Peribacillus faecalis</name>
    <dbReference type="NCBI Taxonomy" id="2772559"/>
    <lineage>
        <taxon>Bacteria</taxon>
        <taxon>Bacillati</taxon>
        <taxon>Bacillota</taxon>
        <taxon>Bacilli</taxon>
        <taxon>Bacillales</taxon>
        <taxon>Bacillaceae</taxon>
        <taxon>Peribacillus</taxon>
    </lineage>
</organism>
<feature type="region of interest" description="Disordered" evidence="7">
    <location>
        <begin position="320"/>
        <end position="347"/>
    </location>
</feature>
<evidence type="ECO:0000256" key="8">
    <source>
        <dbReference type="SAM" id="SignalP"/>
    </source>
</evidence>
<feature type="domain" description="Peptidase M28" evidence="9">
    <location>
        <begin position="99"/>
        <end position="305"/>
    </location>
</feature>
<keyword evidence="4 8" id="KW-0732">Signal</keyword>
<dbReference type="GO" id="GO:0006508">
    <property type="term" value="P:proteolysis"/>
    <property type="evidence" value="ECO:0007669"/>
    <property type="project" value="UniProtKB-KW"/>
</dbReference>
<evidence type="ECO:0000256" key="5">
    <source>
        <dbReference type="ARBA" id="ARBA00022801"/>
    </source>
</evidence>
<dbReference type="Gene3D" id="3.40.630.10">
    <property type="entry name" value="Zn peptidases"/>
    <property type="match status" value="1"/>
</dbReference>
<dbReference type="InterPro" id="IPR007484">
    <property type="entry name" value="Peptidase_M28"/>
</dbReference>
<keyword evidence="1" id="KW-0031">Aminopeptidase</keyword>
<dbReference type="PANTHER" id="PTHR12147:SF56">
    <property type="entry name" value="AMINOPEPTIDASE YDR415C-RELATED"/>
    <property type="match status" value="1"/>
</dbReference>
<sequence length="347" mass="37989">MKKKLSLLILALMVGVLFFSSVAGAAPKSYPPSLVHKPGKMSYEHMNYLAYDIGPRVAGTQSEIAAGQYIKGQFERIGLKTSVQQFNYVRRGVTYTSSNIIAYKPGKSSKQIIVGAHYDSVAAGRGVDDNASGVGIVLEVAEVLKKIKTPHSIVFVAFGAEEVGLQGSNYYASQMSDADIDNTVAMINLDSLAVGDKMYVYGSPGEDGFVRDLALKIAAQKKLNVGTNPGVNPDYPAGTTGDWSDHAPFNRLGIPYGYLEATNWELGDLDGYTQTEKHGGVWHTQNDTLEFIEKEFPGRIQEHLSTFSIVLTDVLKSLDIEKQKPKPKKEKKVKDKTKPHEKVRGEK</sequence>
<dbReference type="Proteomes" id="UP000602076">
    <property type="component" value="Unassembled WGS sequence"/>
</dbReference>
<dbReference type="EMBL" id="JACXSI010000007">
    <property type="protein sequence ID" value="MBD3107487.1"/>
    <property type="molecule type" value="Genomic_DNA"/>
</dbReference>
<keyword evidence="5" id="KW-0378">Hydrolase</keyword>
<proteinExistence type="predicted"/>
<protein>
    <submittedName>
        <fullName evidence="10">M20/M25/M40 family metallo-hydrolase</fullName>
    </submittedName>
</protein>
<feature type="signal peptide" evidence="8">
    <location>
        <begin position="1"/>
        <end position="25"/>
    </location>
</feature>
<evidence type="ECO:0000256" key="3">
    <source>
        <dbReference type="ARBA" id="ARBA00022723"/>
    </source>
</evidence>
<dbReference type="PANTHER" id="PTHR12147">
    <property type="entry name" value="METALLOPEPTIDASE M28 FAMILY MEMBER"/>
    <property type="match status" value="1"/>
</dbReference>
<accession>A0A927CVF7</accession>
<dbReference type="RefSeq" id="WP_190997035.1">
    <property type="nucleotide sequence ID" value="NZ_JACXSI010000007.1"/>
</dbReference>
<keyword evidence="11" id="KW-1185">Reference proteome</keyword>
<keyword evidence="3" id="KW-0479">Metal-binding</keyword>
<dbReference type="SUPFAM" id="SSF53187">
    <property type="entry name" value="Zn-dependent exopeptidases"/>
    <property type="match status" value="1"/>
</dbReference>
<evidence type="ECO:0000256" key="1">
    <source>
        <dbReference type="ARBA" id="ARBA00022438"/>
    </source>
</evidence>
<dbReference type="AlphaFoldDB" id="A0A927CVF7"/>
<evidence type="ECO:0000256" key="6">
    <source>
        <dbReference type="ARBA" id="ARBA00022833"/>
    </source>
</evidence>
<keyword evidence="6" id="KW-0862">Zinc</keyword>
<evidence type="ECO:0000259" key="9">
    <source>
        <dbReference type="Pfam" id="PF04389"/>
    </source>
</evidence>
<keyword evidence="2" id="KW-0645">Protease</keyword>
<evidence type="ECO:0000256" key="4">
    <source>
        <dbReference type="ARBA" id="ARBA00022729"/>
    </source>
</evidence>
<feature type="compositionally biased region" description="Basic and acidic residues" evidence="7">
    <location>
        <begin position="332"/>
        <end position="347"/>
    </location>
</feature>
<dbReference type="InterPro" id="IPR045175">
    <property type="entry name" value="M28_fam"/>
</dbReference>
<feature type="chain" id="PRO_5037242189" evidence="8">
    <location>
        <begin position="26"/>
        <end position="347"/>
    </location>
</feature>